<accession>X1FP45</accession>
<gene>
    <name evidence="1" type="ORF">S03H2_03827</name>
</gene>
<proteinExistence type="predicted"/>
<reference evidence="1" key="1">
    <citation type="journal article" date="2014" name="Front. Microbiol.">
        <title>High frequency of phylogenetically diverse reductive dehalogenase-homologous genes in deep subseafloor sedimentary metagenomes.</title>
        <authorList>
            <person name="Kawai M."/>
            <person name="Futagami T."/>
            <person name="Toyoda A."/>
            <person name="Takaki Y."/>
            <person name="Nishi S."/>
            <person name="Hori S."/>
            <person name="Arai W."/>
            <person name="Tsubouchi T."/>
            <person name="Morono Y."/>
            <person name="Uchiyama I."/>
            <person name="Ito T."/>
            <person name="Fujiyama A."/>
            <person name="Inagaki F."/>
            <person name="Takami H."/>
        </authorList>
    </citation>
    <scope>NUCLEOTIDE SEQUENCE</scope>
    <source>
        <strain evidence="1">Expedition CK06-06</strain>
    </source>
</reference>
<comment type="caution">
    <text evidence="1">The sequence shown here is derived from an EMBL/GenBank/DDBJ whole genome shotgun (WGS) entry which is preliminary data.</text>
</comment>
<organism evidence="1">
    <name type="scientific">marine sediment metagenome</name>
    <dbReference type="NCBI Taxonomy" id="412755"/>
    <lineage>
        <taxon>unclassified sequences</taxon>
        <taxon>metagenomes</taxon>
        <taxon>ecological metagenomes</taxon>
    </lineage>
</organism>
<protein>
    <submittedName>
        <fullName evidence="1">Uncharacterized protein</fullName>
    </submittedName>
</protein>
<name>X1FP45_9ZZZZ</name>
<sequence>MKRRTTTVPIEFDGWIKGIQKKLYIETNEIYNKTQVMKILAKNSKVNVKKKKDDKYEISLGI</sequence>
<dbReference type="EMBL" id="BARU01001459">
    <property type="protein sequence ID" value="GAH31139.1"/>
    <property type="molecule type" value="Genomic_DNA"/>
</dbReference>
<dbReference type="AlphaFoldDB" id="X1FP45"/>
<evidence type="ECO:0000313" key="1">
    <source>
        <dbReference type="EMBL" id="GAH31139.1"/>
    </source>
</evidence>